<accession>A0ABD6FIC5</accession>
<keyword evidence="2" id="KW-0067">ATP-binding</keyword>
<proteinExistence type="predicted"/>
<dbReference type="Proteomes" id="UP000249324">
    <property type="component" value="Unassembled WGS sequence"/>
</dbReference>
<dbReference type="Pfam" id="PF13581">
    <property type="entry name" value="HATPase_c_2"/>
    <property type="match status" value="1"/>
</dbReference>
<evidence type="ECO:0000313" key="2">
    <source>
        <dbReference type="EMBL" id="MFO7193046.1"/>
    </source>
</evidence>
<dbReference type="Gene3D" id="3.30.565.10">
    <property type="entry name" value="Histidine kinase-like ATPase, C-terminal domain"/>
    <property type="match status" value="1"/>
</dbReference>
<organism evidence="2 3">
    <name type="scientific">Thermocrispum agreste</name>
    <dbReference type="NCBI Taxonomy" id="37925"/>
    <lineage>
        <taxon>Bacteria</taxon>
        <taxon>Bacillati</taxon>
        <taxon>Actinomycetota</taxon>
        <taxon>Actinomycetes</taxon>
        <taxon>Pseudonocardiales</taxon>
        <taxon>Pseudonocardiaceae</taxon>
        <taxon>Thermocrispum</taxon>
    </lineage>
</organism>
<dbReference type="InterPro" id="IPR036890">
    <property type="entry name" value="HATPase_C_sf"/>
</dbReference>
<keyword evidence="2" id="KW-0547">Nucleotide-binding</keyword>
<dbReference type="GO" id="GO:0005524">
    <property type="term" value="F:ATP binding"/>
    <property type="evidence" value="ECO:0007669"/>
    <property type="project" value="UniProtKB-KW"/>
</dbReference>
<dbReference type="EMBL" id="QGUI02000159">
    <property type="protein sequence ID" value="MFO7193046.1"/>
    <property type="molecule type" value="Genomic_DNA"/>
</dbReference>
<dbReference type="AlphaFoldDB" id="A0ABD6FIC5"/>
<sequence>MDGADHHAPAIAARDDVEIRLGAEAVHLPVVRAVAVTIAMRADLDLDAISDLELAVDEACSSLIVLARPDSLLICRFTVRDEEIVFRASVASDREPPSTQTFGWRVLTTLTDRARGWARAGQVHIELAKAKPVSAPEGRAEEIH</sequence>
<protein>
    <submittedName>
        <fullName evidence="2">ATP-binding protein</fullName>
    </submittedName>
</protein>
<evidence type="ECO:0000313" key="3">
    <source>
        <dbReference type="Proteomes" id="UP000249324"/>
    </source>
</evidence>
<feature type="domain" description="Histidine kinase/HSP90-like ATPase" evidence="1">
    <location>
        <begin position="23"/>
        <end position="87"/>
    </location>
</feature>
<gene>
    <name evidence="2" type="ORF">DIU77_012455</name>
</gene>
<name>A0ABD6FIC5_9PSEU</name>
<evidence type="ECO:0000259" key="1">
    <source>
        <dbReference type="Pfam" id="PF13581"/>
    </source>
</evidence>
<comment type="caution">
    <text evidence="2">The sequence shown here is derived from an EMBL/GenBank/DDBJ whole genome shotgun (WGS) entry which is preliminary data.</text>
</comment>
<dbReference type="InterPro" id="IPR003594">
    <property type="entry name" value="HATPase_dom"/>
</dbReference>
<reference evidence="2 3" key="1">
    <citation type="journal article" date="2021" name="BMC Genomics">
        <title>Genome-resolved metagenome and metatranscriptome analyses of thermophilic composting reveal key bacterial players and their metabolic interactions.</title>
        <authorList>
            <person name="Braga L.P.P."/>
            <person name="Pereira R.V."/>
            <person name="Martins L.F."/>
            <person name="Moura L.M.S."/>
            <person name="Sanchez F.B."/>
            <person name="Patane J.S.L."/>
            <person name="da Silva A.M."/>
            <person name="Setubal J.C."/>
        </authorList>
    </citation>
    <scope>NUCLEOTIDE SEQUENCE [LARGE SCALE GENOMIC DNA]</scope>
    <source>
        <strain evidence="2">ZC4RG45</strain>
    </source>
</reference>